<dbReference type="Proteomes" id="UP000608579">
    <property type="component" value="Unassembled WGS sequence"/>
</dbReference>
<evidence type="ECO:0000313" key="1">
    <source>
        <dbReference type="EMBL" id="HIQ29891.1"/>
    </source>
</evidence>
<protein>
    <recommendedName>
        <fullName evidence="3">rRNA small subunit methyltransferase F RNA-binding PUA-like domain-containing protein</fullName>
    </recommendedName>
</protein>
<accession>A0A832ZW20</accession>
<dbReference type="EMBL" id="DQVM01000095">
    <property type="protein sequence ID" value="HIQ29891.1"/>
    <property type="molecule type" value="Genomic_DNA"/>
</dbReference>
<proteinExistence type="predicted"/>
<organism evidence="1 2">
    <name type="scientific">Caldiarchaeum subterraneum</name>
    <dbReference type="NCBI Taxonomy" id="311458"/>
    <lineage>
        <taxon>Archaea</taxon>
        <taxon>Nitrososphaerota</taxon>
        <taxon>Candidatus Caldarchaeales</taxon>
        <taxon>Candidatus Caldarchaeaceae</taxon>
        <taxon>Candidatus Caldarchaeum</taxon>
    </lineage>
</organism>
<comment type="caution">
    <text evidence="1">The sequence shown here is derived from an EMBL/GenBank/DDBJ whole genome shotgun (WGS) entry which is preliminary data.</text>
</comment>
<reference evidence="1" key="1">
    <citation type="journal article" date="2020" name="ISME J.">
        <title>Gammaproteobacteria mediating utilization of methyl-, sulfur- and petroleum organic compounds in deep ocean hydrothermal plumes.</title>
        <authorList>
            <person name="Zhou Z."/>
            <person name="Liu Y."/>
            <person name="Pan J."/>
            <person name="Cron B.R."/>
            <person name="Toner B.M."/>
            <person name="Anantharaman K."/>
            <person name="Breier J.A."/>
            <person name="Dick G.J."/>
            <person name="Li M."/>
        </authorList>
    </citation>
    <scope>NUCLEOTIDE SEQUENCE</scope>
    <source>
        <strain evidence="1">SZUA-1515</strain>
    </source>
</reference>
<gene>
    <name evidence="1" type="ORF">EYH45_04935</name>
</gene>
<dbReference type="AlphaFoldDB" id="A0A832ZW20"/>
<sequence>MKRERIDKSVREKIEQEARRVYGIRSFFNDYELFMSGEGKIRATTRETAELAEYLKKVDSVGVYVAKYRRWGLTFSIEGSQILDGVIERNVIELTREEAKRWMTGAPVELKPEHKIEGKFVVAKYRRFYLGSGVMGRDGKVYPLIPKWRRIPSE</sequence>
<evidence type="ECO:0008006" key="3">
    <source>
        <dbReference type="Google" id="ProtNLM"/>
    </source>
</evidence>
<evidence type="ECO:0000313" key="2">
    <source>
        <dbReference type="Proteomes" id="UP000608579"/>
    </source>
</evidence>
<name>A0A832ZW20_CALS0</name>